<evidence type="ECO:0000256" key="19">
    <source>
        <dbReference type="ARBA" id="ARBA00050400"/>
    </source>
</evidence>
<evidence type="ECO:0000256" key="15">
    <source>
        <dbReference type="ARBA" id="ARBA00023098"/>
    </source>
</evidence>
<comment type="catalytic activity">
    <reaction evidence="18">
        <text>(2E)-hexadecenoyl-CoA + NADPH + H(+) = hexadecanoyl-CoA + NADP(+)</text>
        <dbReference type="Rhea" id="RHEA:36143"/>
        <dbReference type="ChEBI" id="CHEBI:15378"/>
        <dbReference type="ChEBI" id="CHEBI:57379"/>
        <dbReference type="ChEBI" id="CHEBI:57783"/>
        <dbReference type="ChEBI" id="CHEBI:58349"/>
        <dbReference type="ChEBI" id="CHEBI:61526"/>
    </reaction>
    <physiologicalReaction direction="left-to-right" evidence="18">
        <dbReference type="Rhea" id="RHEA:36144"/>
    </physiologicalReaction>
</comment>
<evidence type="ECO:0000256" key="5">
    <source>
        <dbReference type="ARBA" id="ARBA00012530"/>
    </source>
</evidence>
<evidence type="ECO:0000256" key="23">
    <source>
        <dbReference type="ARBA" id="ARBA00052468"/>
    </source>
</evidence>
<feature type="transmembrane region" description="Helical" evidence="28">
    <location>
        <begin position="85"/>
        <end position="107"/>
    </location>
</feature>
<dbReference type="InterPro" id="IPR029071">
    <property type="entry name" value="Ubiquitin-like_domsf"/>
</dbReference>
<comment type="caution">
    <text evidence="30">The sequence shown here is derived from an EMBL/GenBank/DDBJ whole genome shotgun (WGS) entry which is preliminary data.</text>
</comment>
<evidence type="ECO:0000256" key="16">
    <source>
        <dbReference type="ARBA" id="ARBA00023136"/>
    </source>
</evidence>
<evidence type="ECO:0000256" key="8">
    <source>
        <dbReference type="ARBA" id="ARBA00022692"/>
    </source>
</evidence>
<comment type="subcellular location">
    <subcellularLocation>
        <location evidence="1">Endoplasmic reticulum membrane</location>
        <topology evidence="1">Multi-pass membrane protein</topology>
    </subcellularLocation>
</comment>
<keyword evidence="10" id="KW-0276">Fatty acid metabolism</keyword>
<evidence type="ECO:0000256" key="14">
    <source>
        <dbReference type="ARBA" id="ARBA00023002"/>
    </source>
</evidence>
<reference evidence="30 31" key="1">
    <citation type="submission" date="2019-09" db="EMBL/GenBank/DDBJ databases">
        <title>Bird 10,000 Genomes (B10K) Project - Family phase.</title>
        <authorList>
            <person name="Zhang G."/>
        </authorList>
    </citation>
    <scope>NUCLEOTIDE SEQUENCE [LARGE SCALE GENOMIC DNA]</scope>
    <source>
        <strain evidence="30">B10K-DU-030-18</strain>
    </source>
</reference>
<dbReference type="Gene3D" id="3.10.20.90">
    <property type="entry name" value="Phosphatidylinositol 3-kinase Catalytic Subunit, Chain A, domain 1"/>
    <property type="match status" value="1"/>
</dbReference>
<keyword evidence="14" id="KW-0560">Oxidoreductase</keyword>
<keyword evidence="7" id="KW-0597">Phosphoprotein</keyword>
<evidence type="ECO:0000256" key="18">
    <source>
        <dbReference type="ARBA" id="ARBA00050319"/>
    </source>
</evidence>
<evidence type="ECO:0000256" key="20">
    <source>
        <dbReference type="ARBA" id="ARBA00050733"/>
    </source>
</evidence>
<organism evidence="30 31">
    <name type="scientific">Panurus biarmicus</name>
    <name type="common">Bearded tit</name>
    <dbReference type="NCBI Taxonomy" id="181101"/>
    <lineage>
        <taxon>Eukaryota</taxon>
        <taxon>Metazoa</taxon>
        <taxon>Chordata</taxon>
        <taxon>Craniata</taxon>
        <taxon>Vertebrata</taxon>
        <taxon>Euteleostomi</taxon>
        <taxon>Archelosauria</taxon>
        <taxon>Archosauria</taxon>
        <taxon>Dinosauria</taxon>
        <taxon>Saurischia</taxon>
        <taxon>Theropoda</taxon>
        <taxon>Coelurosauria</taxon>
        <taxon>Aves</taxon>
        <taxon>Neognathae</taxon>
        <taxon>Neoaves</taxon>
        <taxon>Telluraves</taxon>
        <taxon>Australaves</taxon>
        <taxon>Passeriformes</taxon>
        <taxon>Sylvioidea</taxon>
        <taxon>Sylviidae</taxon>
        <taxon>Sylviidae incertae sedis</taxon>
        <taxon>Panurus</taxon>
    </lineage>
</organism>
<keyword evidence="17" id="KW-0275">Fatty acid biosynthesis</keyword>
<comment type="similarity">
    <text evidence="4">Belongs to the steroid 5-alpha reductase family.</text>
</comment>
<evidence type="ECO:0000256" key="10">
    <source>
        <dbReference type="ARBA" id="ARBA00022832"/>
    </source>
</evidence>
<evidence type="ECO:0000256" key="12">
    <source>
        <dbReference type="ARBA" id="ARBA00022989"/>
    </source>
</evidence>
<comment type="catalytic activity">
    <reaction evidence="22">
        <text>(2E,8Z,11Z,14Z)-eicosatetraenoyl-CoA + NADPH + H(+) = (8Z,11Z,14Z)-eicosatrienoyl-CoA + NADP(+)</text>
        <dbReference type="Rhea" id="RHEA:39319"/>
        <dbReference type="ChEBI" id="CHEBI:15378"/>
        <dbReference type="ChEBI" id="CHEBI:57783"/>
        <dbReference type="ChEBI" id="CHEBI:58349"/>
        <dbReference type="ChEBI" id="CHEBI:74264"/>
        <dbReference type="ChEBI" id="CHEBI:76412"/>
    </reaction>
    <physiologicalReaction direction="left-to-right" evidence="22">
        <dbReference type="Rhea" id="RHEA:39320"/>
    </physiologicalReaction>
</comment>
<evidence type="ECO:0000256" key="24">
    <source>
        <dbReference type="ARBA" id="ARBA00057553"/>
    </source>
</evidence>
<sequence length="167" mass="19783">FVSSQVEILDWETKKQLCFLDKVEPNATIREIRLMFHKLYPRWYPARQSIKLDPKGKSLRDEEILQHLPVGTTATLYFKDLGPQIGWTTVFLIEYTGPLFIYFLFYFRMTFVYGLDERFTSSPHPVVNLACICHSFHYIKRLIETVFIHRFSRGTMPLRNIVKVNCV</sequence>
<dbReference type="FunFam" id="3.10.20.90:FF:000083">
    <property type="entry name" value="Trans-2,3-enoyl-CoA reductase b"/>
    <property type="match status" value="1"/>
</dbReference>
<evidence type="ECO:0000256" key="17">
    <source>
        <dbReference type="ARBA" id="ARBA00023160"/>
    </source>
</evidence>
<name>A0A7K6MC85_PANBI</name>
<evidence type="ECO:0000256" key="28">
    <source>
        <dbReference type="SAM" id="Phobius"/>
    </source>
</evidence>
<dbReference type="GO" id="GO:0102758">
    <property type="term" value="F:very-long-chain enoyl-CoA reductase activity"/>
    <property type="evidence" value="ECO:0007669"/>
    <property type="project" value="UniProtKB-EC"/>
</dbReference>
<keyword evidence="8 28" id="KW-0812">Transmembrane</keyword>
<keyword evidence="13" id="KW-0007">Acetylation</keyword>
<keyword evidence="31" id="KW-1185">Reference proteome</keyword>
<evidence type="ECO:0000256" key="7">
    <source>
        <dbReference type="ARBA" id="ARBA00022553"/>
    </source>
</evidence>
<keyword evidence="9" id="KW-0256">Endoplasmic reticulum</keyword>
<accession>A0A7K6MC85</accession>
<evidence type="ECO:0000256" key="2">
    <source>
        <dbReference type="ARBA" id="ARBA00004760"/>
    </source>
</evidence>
<feature type="domain" description="TECR-like N-terminal" evidence="29">
    <location>
        <begin position="5"/>
        <end position="80"/>
    </location>
</feature>
<feature type="non-terminal residue" evidence="30">
    <location>
        <position position="1"/>
    </location>
</feature>
<evidence type="ECO:0000313" key="31">
    <source>
        <dbReference type="Proteomes" id="UP000545574"/>
    </source>
</evidence>
<dbReference type="AlphaFoldDB" id="A0A7K6MC85"/>
<evidence type="ECO:0000256" key="3">
    <source>
        <dbReference type="ARBA" id="ARBA00004991"/>
    </source>
</evidence>
<feature type="non-terminal residue" evidence="30">
    <location>
        <position position="167"/>
    </location>
</feature>
<protein>
    <recommendedName>
        <fullName evidence="25">Very-long-chain enoyl-CoA reductase</fullName>
        <ecNumber evidence="5">1.3.1.93</ecNumber>
    </recommendedName>
    <alternativeName>
        <fullName evidence="27">Synaptic glycoprotein SC2</fullName>
    </alternativeName>
    <alternativeName>
        <fullName evidence="26">Trans-2,3-enoyl-CoA reductase</fullName>
    </alternativeName>
</protein>
<evidence type="ECO:0000256" key="25">
    <source>
        <dbReference type="ARBA" id="ARBA00072713"/>
    </source>
</evidence>
<evidence type="ECO:0000256" key="4">
    <source>
        <dbReference type="ARBA" id="ARBA00007742"/>
    </source>
</evidence>
<gene>
    <name evidence="30" type="primary">Tecr</name>
    <name evidence="30" type="ORF">PANBIA_R04528</name>
</gene>
<keyword evidence="16 28" id="KW-0472">Membrane</keyword>
<evidence type="ECO:0000256" key="21">
    <source>
        <dbReference type="ARBA" id="ARBA00050808"/>
    </source>
</evidence>
<evidence type="ECO:0000259" key="29">
    <source>
        <dbReference type="Pfam" id="PF21696"/>
    </source>
</evidence>
<comment type="catalytic activity">
    <reaction evidence="19">
        <text>(2E,7Z,10Z,13Z,16Z)-docosapentaenoyl-CoA + NADPH + H(+) = (7Z,10Z,13Z,16Z)-docosatetraenoyl-CoA + NADP(+)</text>
        <dbReference type="Rhea" id="RHEA:39331"/>
        <dbReference type="ChEBI" id="CHEBI:15378"/>
        <dbReference type="ChEBI" id="CHEBI:57783"/>
        <dbReference type="ChEBI" id="CHEBI:58349"/>
        <dbReference type="ChEBI" id="CHEBI:73856"/>
        <dbReference type="ChEBI" id="CHEBI:76416"/>
    </reaction>
    <physiologicalReaction direction="left-to-right" evidence="19">
        <dbReference type="Rhea" id="RHEA:39332"/>
    </physiologicalReaction>
</comment>
<dbReference type="Proteomes" id="UP000545574">
    <property type="component" value="Unassembled WGS sequence"/>
</dbReference>
<dbReference type="GO" id="GO:0042761">
    <property type="term" value="P:very long-chain fatty acid biosynthetic process"/>
    <property type="evidence" value="ECO:0007669"/>
    <property type="project" value="TreeGrafter"/>
</dbReference>
<evidence type="ECO:0000256" key="22">
    <source>
        <dbReference type="ARBA" id="ARBA00051464"/>
    </source>
</evidence>
<evidence type="ECO:0000256" key="1">
    <source>
        <dbReference type="ARBA" id="ARBA00004477"/>
    </source>
</evidence>
<comment type="catalytic activity">
    <reaction evidence="21">
        <text>a very-long-chain 2,3-saturated fatty acyl-CoA + NADP(+) = a very-long-chain (2E)-enoyl-CoA + NADPH + H(+)</text>
        <dbReference type="Rhea" id="RHEA:14473"/>
        <dbReference type="ChEBI" id="CHEBI:15378"/>
        <dbReference type="ChEBI" id="CHEBI:57783"/>
        <dbReference type="ChEBI" id="CHEBI:58349"/>
        <dbReference type="ChEBI" id="CHEBI:83724"/>
        <dbReference type="ChEBI" id="CHEBI:83728"/>
        <dbReference type="EC" id="1.3.1.93"/>
    </reaction>
    <physiologicalReaction direction="right-to-left" evidence="21">
        <dbReference type="Rhea" id="RHEA:14475"/>
    </physiologicalReaction>
</comment>
<dbReference type="PANTHER" id="PTHR10556:SF59">
    <property type="entry name" value="STEROID 5-ALPHA REDUCTASE C-TERMINAL DOMAIN-CONTAINING PROTEIN"/>
    <property type="match status" value="1"/>
</dbReference>
<comment type="pathway">
    <text evidence="3">Sphingolipid metabolism.</text>
</comment>
<dbReference type="PANTHER" id="PTHR10556">
    <property type="entry name" value="3-OXO-5-ALPHA-STEROID 4-DEHYDROGENASE"/>
    <property type="match status" value="1"/>
</dbReference>
<keyword evidence="6" id="KW-0444">Lipid biosynthesis</keyword>
<dbReference type="EMBL" id="VZRT01000602">
    <property type="protein sequence ID" value="NWW34319.1"/>
    <property type="molecule type" value="Genomic_DNA"/>
</dbReference>
<evidence type="ECO:0000313" key="30">
    <source>
        <dbReference type="EMBL" id="NWW34319.1"/>
    </source>
</evidence>
<dbReference type="SUPFAM" id="SSF54236">
    <property type="entry name" value="Ubiquitin-like"/>
    <property type="match status" value="1"/>
</dbReference>
<dbReference type="EC" id="1.3.1.93" evidence="5"/>
<dbReference type="InterPro" id="IPR039357">
    <property type="entry name" value="SRD5A/TECR"/>
</dbReference>
<keyword evidence="11" id="KW-0521">NADP</keyword>
<dbReference type="Pfam" id="PF21696">
    <property type="entry name" value="TECR_N"/>
    <property type="match status" value="1"/>
</dbReference>
<proteinExistence type="inferred from homology"/>
<evidence type="ECO:0000256" key="13">
    <source>
        <dbReference type="ARBA" id="ARBA00022990"/>
    </source>
</evidence>
<keyword evidence="12 28" id="KW-1133">Transmembrane helix</keyword>
<comment type="pathway">
    <text evidence="2">Lipid metabolism; sphingolipid metabolism.</text>
</comment>
<dbReference type="GO" id="GO:0005789">
    <property type="term" value="C:endoplasmic reticulum membrane"/>
    <property type="evidence" value="ECO:0007669"/>
    <property type="project" value="UniProtKB-SubCell"/>
</dbReference>
<comment type="catalytic activity">
    <reaction evidence="20">
        <text>octadecanoyl-CoA + NADP(+) = (2E)-octadecenoyl-CoA + NADPH + H(+)</text>
        <dbReference type="Rhea" id="RHEA:35351"/>
        <dbReference type="ChEBI" id="CHEBI:15378"/>
        <dbReference type="ChEBI" id="CHEBI:57394"/>
        <dbReference type="ChEBI" id="CHEBI:57783"/>
        <dbReference type="ChEBI" id="CHEBI:58349"/>
        <dbReference type="ChEBI" id="CHEBI:71412"/>
    </reaction>
    <physiologicalReaction direction="right-to-left" evidence="20">
        <dbReference type="Rhea" id="RHEA:35353"/>
    </physiologicalReaction>
</comment>
<comment type="function">
    <text evidence="24">Involved in both the production of very long-chain fatty acids for sphingolipid synthesis and the degradation of the sphingosine moiety in sphingolipids through the sphingosine 1-phosphate metabolic pathway. Catalyzes the last of the four reactions of the long-chain fatty acids elongation cycle. This endoplasmic reticulum-bound enzymatic process, allows the addition of 2 carbons to the chain of long- and very long-chain fatty acids/VLCFAs per cycle. This enzyme reduces the trans-2,3-enoyl-CoA fatty acid intermediate to an acyl-CoA that can be further elongated by entering a new cycle of elongation. Thereby, it participates in the production of VLCFAs of different chain lengths that are involved in multiple biological processes as precursors of membrane lipids and lipid mediators. Catalyzes the saturation step of the sphingosine 1-phosphate metabolic pathway, the conversion of trans-2-hexadecenoyl-CoA to palmitoyl-CoA.</text>
</comment>
<evidence type="ECO:0000256" key="9">
    <source>
        <dbReference type="ARBA" id="ARBA00022824"/>
    </source>
</evidence>
<evidence type="ECO:0000256" key="26">
    <source>
        <dbReference type="ARBA" id="ARBA00078575"/>
    </source>
</evidence>
<evidence type="ECO:0000256" key="11">
    <source>
        <dbReference type="ARBA" id="ARBA00022857"/>
    </source>
</evidence>
<dbReference type="InterPro" id="IPR049127">
    <property type="entry name" value="TECR-like_N"/>
</dbReference>
<evidence type="ECO:0000256" key="6">
    <source>
        <dbReference type="ARBA" id="ARBA00022516"/>
    </source>
</evidence>
<comment type="catalytic activity">
    <reaction evidence="23">
        <text>(2E,7Z,10Z,13Z,16Z,19Z)-docosahexaenoyl-CoA + NADPH + H(+) = (7Z,10Z,13Z,16Z,19Z)-docosapentaenoyl-CoA + NADP(+)</text>
        <dbReference type="Rhea" id="RHEA:39467"/>
        <dbReference type="ChEBI" id="CHEBI:15378"/>
        <dbReference type="ChEBI" id="CHEBI:57783"/>
        <dbReference type="ChEBI" id="CHEBI:58349"/>
        <dbReference type="ChEBI" id="CHEBI:73870"/>
        <dbReference type="ChEBI" id="CHEBI:76461"/>
    </reaction>
    <physiologicalReaction direction="left-to-right" evidence="23">
        <dbReference type="Rhea" id="RHEA:39468"/>
    </physiologicalReaction>
</comment>
<keyword evidence="15" id="KW-0443">Lipid metabolism</keyword>
<evidence type="ECO:0000256" key="27">
    <source>
        <dbReference type="ARBA" id="ARBA00081803"/>
    </source>
</evidence>